<dbReference type="PANTHER" id="PTHR38041:SF1">
    <property type="entry name" value="CHORISMATE MUTASE"/>
    <property type="match status" value="1"/>
</dbReference>
<dbReference type="PROSITE" id="PS51168">
    <property type="entry name" value="CHORISMATE_MUT_2"/>
    <property type="match status" value="1"/>
</dbReference>
<name>A0A8J3M2P3_9MICO</name>
<proteinExistence type="predicted"/>
<dbReference type="Pfam" id="PF01817">
    <property type="entry name" value="CM_2"/>
    <property type="match status" value="1"/>
</dbReference>
<keyword evidence="4" id="KW-1185">Reference proteome</keyword>
<dbReference type="GO" id="GO:0046417">
    <property type="term" value="P:chorismate metabolic process"/>
    <property type="evidence" value="ECO:0007669"/>
    <property type="project" value="InterPro"/>
</dbReference>
<dbReference type="NCBIfam" id="NF006691">
    <property type="entry name" value="PRK09239.1"/>
    <property type="match status" value="1"/>
</dbReference>
<dbReference type="InterPro" id="IPR002701">
    <property type="entry name" value="CM_II_prokaryot"/>
</dbReference>
<evidence type="ECO:0000313" key="3">
    <source>
        <dbReference type="EMBL" id="GHF22078.1"/>
    </source>
</evidence>
<dbReference type="Proteomes" id="UP000617531">
    <property type="component" value="Unassembled WGS sequence"/>
</dbReference>
<reference evidence="3" key="2">
    <citation type="submission" date="2020-09" db="EMBL/GenBank/DDBJ databases">
        <authorList>
            <person name="Sun Q."/>
            <person name="Zhou Y."/>
        </authorList>
    </citation>
    <scope>NUCLEOTIDE SEQUENCE</scope>
    <source>
        <strain evidence="3">CGMCC 1.16548</strain>
    </source>
</reference>
<dbReference type="PANTHER" id="PTHR38041">
    <property type="entry name" value="CHORISMATE MUTASE"/>
    <property type="match status" value="1"/>
</dbReference>
<dbReference type="EMBL" id="BNAI01000005">
    <property type="protein sequence ID" value="GHF22078.1"/>
    <property type="molecule type" value="Genomic_DNA"/>
</dbReference>
<dbReference type="SMART" id="SM00830">
    <property type="entry name" value="CM_2"/>
    <property type="match status" value="1"/>
</dbReference>
<accession>A0A8J3M2P3</accession>
<evidence type="ECO:0000259" key="2">
    <source>
        <dbReference type="PROSITE" id="PS51168"/>
    </source>
</evidence>
<dbReference type="InterPro" id="IPR036979">
    <property type="entry name" value="CM_dom_sf"/>
</dbReference>
<dbReference type="NCBIfam" id="TIGR01795">
    <property type="entry name" value="CM_mono_cladeE"/>
    <property type="match status" value="1"/>
</dbReference>
<dbReference type="RefSeq" id="WP_191283753.1">
    <property type="nucleotide sequence ID" value="NZ_BNAI01000005.1"/>
</dbReference>
<dbReference type="GO" id="GO:0004106">
    <property type="term" value="F:chorismate mutase activity"/>
    <property type="evidence" value="ECO:0007669"/>
    <property type="project" value="InterPro"/>
</dbReference>
<reference evidence="3" key="1">
    <citation type="journal article" date="2014" name="Int. J. Syst. Evol. Microbiol.">
        <title>Complete genome sequence of Corynebacterium casei LMG S-19264T (=DSM 44701T), isolated from a smear-ripened cheese.</title>
        <authorList>
            <consortium name="US DOE Joint Genome Institute (JGI-PGF)"/>
            <person name="Walter F."/>
            <person name="Albersmeier A."/>
            <person name="Kalinowski J."/>
            <person name="Ruckert C."/>
        </authorList>
    </citation>
    <scope>NUCLEOTIDE SEQUENCE</scope>
    <source>
        <strain evidence="3">CGMCC 1.16548</strain>
    </source>
</reference>
<dbReference type="InterPro" id="IPR036263">
    <property type="entry name" value="Chorismate_II_sf"/>
</dbReference>
<gene>
    <name evidence="3" type="ORF">GCM10011600_24000</name>
</gene>
<dbReference type="Gene3D" id="1.20.59.10">
    <property type="entry name" value="Chorismate mutase"/>
    <property type="match status" value="1"/>
</dbReference>
<keyword evidence="1" id="KW-0413">Isomerase</keyword>
<evidence type="ECO:0000256" key="1">
    <source>
        <dbReference type="ARBA" id="ARBA00023235"/>
    </source>
</evidence>
<protein>
    <submittedName>
        <fullName evidence="3">Chorismate mutase</fullName>
    </submittedName>
</protein>
<dbReference type="InterPro" id="IPR051331">
    <property type="entry name" value="Chorismate_mutase-related"/>
</dbReference>
<dbReference type="InterPro" id="IPR010951">
    <property type="entry name" value="CM_bact"/>
</dbReference>
<dbReference type="GO" id="GO:0009697">
    <property type="term" value="P:salicylic acid biosynthetic process"/>
    <property type="evidence" value="ECO:0007669"/>
    <property type="project" value="TreeGrafter"/>
</dbReference>
<feature type="domain" description="Chorismate mutase" evidence="2">
    <location>
        <begin position="6"/>
        <end position="97"/>
    </location>
</feature>
<comment type="caution">
    <text evidence="3">The sequence shown here is derived from an EMBL/GenBank/DDBJ whole genome shotgun (WGS) entry which is preliminary data.</text>
</comment>
<dbReference type="AlphaFoldDB" id="A0A8J3M2P3"/>
<organism evidence="3 4">
    <name type="scientific">Pseudolysinimonas yzui</name>
    <dbReference type="NCBI Taxonomy" id="2708254"/>
    <lineage>
        <taxon>Bacteria</taxon>
        <taxon>Bacillati</taxon>
        <taxon>Actinomycetota</taxon>
        <taxon>Actinomycetes</taxon>
        <taxon>Micrococcales</taxon>
        <taxon>Microbacteriaceae</taxon>
        <taxon>Pseudolysinimonas</taxon>
    </lineage>
</organism>
<dbReference type="SUPFAM" id="SSF48600">
    <property type="entry name" value="Chorismate mutase II"/>
    <property type="match status" value="1"/>
</dbReference>
<evidence type="ECO:0000313" key="4">
    <source>
        <dbReference type="Proteomes" id="UP000617531"/>
    </source>
</evidence>
<sequence length="107" mass="12026">MAEMDDETRAELAELRQSIDNIDAALTHLLAERFKATQRVGRLKAKRGLPPSDPERERVQTARLKALAIEAQLDPAFAEKWFNFVVAEVIHHHEQIASTGTITTPQP</sequence>